<reference evidence="2" key="1">
    <citation type="submission" date="2019-04" db="EMBL/GenBank/DDBJ databases">
        <title>Friends and foes A comparative genomics studyof 23 Aspergillus species from section Flavi.</title>
        <authorList>
            <consortium name="DOE Joint Genome Institute"/>
            <person name="Kjaerbolling I."/>
            <person name="Vesth T."/>
            <person name="Frisvad J.C."/>
            <person name="Nybo J.L."/>
            <person name="Theobald S."/>
            <person name="Kildgaard S."/>
            <person name="Isbrandt T."/>
            <person name="Kuo A."/>
            <person name="Sato A."/>
            <person name="Lyhne E.K."/>
            <person name="Kogle M.E."/>
            <person name="Wiebenga A."/>
            <person name="Kun R.S."/>
            <person name="Lubbers R.J."/>
            <person name="Makela M.R."/>
            <person name="Barry K."/>
            <person name="Chovatia M."/>
            <person name="Clum A."/>
            <person name="Daum C."/>
            <person name="Haridas S."/>
            <person name="He G."/>
            <person name="LaButti K."/>
            <person name="Lipzen A."/>
            <person name="Mondo S."/>
            <person name="Riley R."/>
            <person name="Salamov A."/>
            <person name="Simmons B.A."/>
            <person name="Magnuson J.K."/>
            <person name="Henrissat B."/>
            <person name="Mortensen U.H."/>
            <person name="Larsen T.O."/>
            <person name="Devries R.P."/>
            <person name="Grigoriev I.V."/>
            <person name="Machida M."/>
            <person name="Baker S.E."/>
            <person name="Andersen M.R."/>
        </authorList>
    </citation>
    <scope>NUCLEOTIDE SEQUENCE [LARGE SCALE GENOMIC DNA]</scope>
    <source>
        <strain evidence="2">IBT 14317</strain>
    </source>
</reference>
<dbReference type="SUPFAM" id="SSF53335">
    <property type="entry name" value="S-adenosyl-L-methionine-dependent methyltransferases"/>
    <property type="match status" value="1"/>
</dbReference>
<dbReference type="InterPro" id="IPR013217">
    <property type="entry name" value="Methyltransf_12"/>
</dbReference>
<organism evidence="2">
    <name type="scientific">Petromyces alliaceus</name>
    <name type="common">Aspergillus alliaceus</name>
    <dbReference type="NCBI Taxonomy" id="209559"/>
    <lineage>
        <taxon>Eukaryota</taxon>
        <taxon>Fungi</taxon>
        <taxon>Dikarya</taxon>
        <taxon>Ascomycota</taxon>
        <taxon>Pezizomycotina</taxon>
        <taxon>Eurotiomycetes</taxon>
        <taxon>Eurotiomycetidae</taxon>
        <taxon>Eurotiales</taxon>
        <taxon>Aspergillaceae</taxon>
        <taxon>Aspergillus</taxon>
        <taxon>Aspergillus subgen. Circumdati</taxon>
    </lineage>
</organism>
<feature type="domain" description="Methyltransferase type 12" evidence="1">
    <location>
        <begin position="51"/>
        <end position="145"/>
    </location>
</feature>
<name>A0A5N7BUH1_PETAA</name>
<protein>
    <recommendedName>
        <fullName evidence="1">Methyltransferase type 12 domain-containing protein</fullName>
    </recommendedName>
</protein>
<dbReference type="AlphaFoldDB" id="A0A5N7BUH1"/>
<dbReference type="Gene3D" id="3.40.50.150">
    <property type="entry name" value="Vaccinia Virus protein VP39"/>
    <property type="match status" value="1"/>
</dbReference>
<evidence type="ECO:0000313" key="2">
    <source>
        <dbReference type="EMBL" id="KAE8385482.1"/>
    </source>
</evidence>
<dbReference type="Proteomes" id="UP000326877">
    <property type="component" value="Unassembled WGS sequence"/>
</dbReference>
<proteinExistence type="predicted"/>
<evidence type="ECO:0000259" key="1">
    <source>
        <dbReference type="Pfam" id="PF08242"/>
    </source>
</evidence>
<dbReference type="EMBL" id="ML735334">
    <property type="protein sequence ID" value="KAE8385482.1"/>
    <property type="molecule type" value="Genomic_DNA"/>
</dbReference>
<dbReference type="InterPro" id="IPR029063">
    <property type="entry name" value="SAM-dependent_MTases_sf"/>
</dbReference>
<sequence length="273" mass="31083">MASTSDPDDYVLGRGINDSIRLEAQHLLWKLHKGYDLHPHIPIKRDMKIAELGTGTAVWLFDLARGLPPTVQLHGYDISDRQYPPKDLWPPNVALGLMDSLTDPPPSLKCQYDVVHLRMWASNLGQRDTTTLIQHIKHLLKPGGYVQWEDADLIHQVIKGSRALEFEQKMQKTFHAAGLDYSWVSELPVRLKNEGLRVLKADTGEFDPPLMQLCTDTYLMALKEIIQGIKRTSAQNVLLSLCEHEMDLYQLCAQSRDGIIYNWTPMSVLAFKE</sequence>
<dbReference type="CDD" id="cd02440">
    <property type="entry name" value="AdoMet_MTases"/>
    <property type="match status" value="1"/>
</dbReference>
<dbReference type="Pfam" id="PF08242">
    <property type="entry name" value="Methyltransf_12"/>
    <property type="match status" value="1"/>
</dbReference>
<gene>
    <name evidence="2" type="ORF">BDV23DRAFT_176233</name>
</gene>
<dbReference type="OrthoDB" id="417697at2759"/>
<accession>A0A5N7BUH1</accession>